<protein>
    <recommendedName>
        <fullName evidence="2">Casein kinase II subunit beta</fullName>
        <shortName evidence="2">CK II beta</shortName>
    </recommendedName>
</protein>
<dbReference type="Proteomes" id="UP000036987">
    <property type="component" value="Unassembled WGS sequence"/>
</dbReference>
<dbReference type="PRINTS" id="PR00472">
    <property type="entry name" value="CASNKINASEII"/>
</dbReference>
<dbReference type="OrthoDB" id="3971593at2759"/>
<keyword evidence="4" id="KW-0808">Transferase</keyword>
<evidence type="ECO:0000256" key="3">
    <source>
        <dbReference type="SAM" id="MobiDB-lite"/>
    </source>
</evidence>
<dbReference type="PANTHER" id="PTHR11740:SF42">
    <property type="entry name" value="CASEIN KINASE II SUBUNIT BETA"/>
    <property type="match status" value="1"/>
</dbReference>
<dbReference type="GO" id="GO:0005956">
    <property type="term" value="C:protein kinase CK2 complex"/>
    <property type="evidence" value="ECO:0000318"/>
    <property type="project" value="GO_Central"/>
</dbReference>
<comment type="function">
    <text evidence="2">Plays a complex role in regulating the basal catalytic activity of the alpha subunit.</text>
</comment>
<evidence type="ECO:0000313" key="5">
    <source>
        <dbReference type="Proteomes" id="UP000036987"/>
    </source>
</evidence>
<dbReference type="GO" id="GO:0005737">
    <property type="term" value="C:cytoplasm"/>
    <property type="evidence" value="ECO:0000318"/>
    <property type="project" value="GO_Central"/>
</dbReference>
<dbReference type="InterPro" id="IPR016149">
    <property type="entry name" value="Casein_kin_II_reg-sub_N"/>
</dbReference>
<sequence>MYKERRIVPKLESRILDQKKKNDDLNKHLVKSSLSTSKGVKKDKVSSMAPSSVLKHMDRHDQRSLSKNTISEEEFETESEESDVSGSDEDGTSWISWFCNLKGNEFFCEVDAEYIQDNFNLYGLSNQIPYYDYALDLILDVESTMGEMFTDEQNELVESAAEMLYGLIHARYILTNKGMVAMLEKFRKHDFGRCPSVNCYGQPCLPFGQSDVPRSSKVKIYCPKCEDIYYPRLKYQDNIDGAYFGTTFPHLFLITYGYLKPHKPLHSYVQRIFGFKVHKP</sequence>
<keyword evidence="5" id="KW-1185">Reference proteome</keyword>
<dbReference type="SMART" id="SM01085">
    <property type="entry name" value="CK_II_beta"/>
    <property type="match status" value="1"/>
</dbReference>
<gene>
    <name evidence="4" type="ORF">ZOSMA_77G00610</name>
</gene>
<comment type="caution">
    <text evidence="4">The sequence shown here is derived from an EMBL/GenBank/DDBJ whole genome shotgun (WGS) entry which is preliminary data.</text>
</comment>
<dbReference type="Gene3D" id="1.10.1820.10">
    <property type="entry name" value="protein kinase ck2 holoenzyme, chain C, domain 1"/>
    <property type="match status" value="1"/>
</dbReference>
<dbReference type="Pfam" id="PF01214">
    <property type="entry name" value="CK_II_beta"/>
    <property type="match status" value="1"/>
</dbReference>
<dbReference type="GO" id="GO:0019887">
    <property type="term" value="F:protein kinase regulator activity"/>
    <property type="evidence" value="ECO:0000318"/>
    <property type="project" value="GO_Central"/>
</dbReference>
<dbReference type="OMA" id="FGFSVYH"/>
<organism evidence="4 5">
    <name type="scientific">Zostera marina</name>
    <name type="common">Eelgrass</name>
    <dbReference type="NCBI Taxonomy" id="29655"/>
    <lineage>
        <taxon>Eukaryota</taxon>
        <taxon>Viridiplantae</taxon>
        <taxon>Streptophyta</taxon>
        <taxon>Embryophyta</taxon>
        <taxon>Tracheophyta</taxon>
        <taxon>Spermatophyta</taxon>
        <taxon>Magnoliopsida</taxon>
        <taxon>Liliopsida</taxon>
        <taxon>Zosteraceae</taxon>
        <taxon>Zostera</taxon>
    </lineage>
</organism>
<dbReference type="GO" id="GO:0016301">
    <property type="term" value="F:kinase activity"/>
    <property type="evidence" value="ECO:0007669"/>
    <property type="project" value="UniProtKB-KW"/>
</dbReference>
<dbReference type="FunFam" id="2.20.25.20:FF:000001">
    <property type="entry name" value="Casein kinase II subunit beta"/>
    <property type="match status" value="1"/>
</dbReference>
<dbReference type="InterPro" id="IPR035991">
    <property type="entry name" value="Casein_kinase_II_beta-like"/>
</dbReference>
<keyword evidence="4" id="KW-0418">Kinase</keyword>
<name>A0A0K9NQZ3_ZOSMR</name>
<dbReference type="FunFam" id="1.10.1820.10:FF:000002">
    <property type="entry name" value="Casein kinase II subunit beta"/>
    <property type="match status" value="1"/>
</dbReference>
<comment type="similarity">
    <text evidence="1 2">Belongs to the casein kinase 2 subunit beta family.</text>
</comment>
<reference evidence="5" key="1">
    <citation type="journal article" date="2016" name="Nature">
        <title>The genome of the seagrass Zostera marina reveals angiosperm adaptation to the sea.</title>
        <authorList>
            <person name="Olsen J.L."/>
            <person name="Rouze P."/>
            <person name="Verhelst B."/>
            <person name="Lin Y.-C."/>
            <person name="Bayer T."/>
            <person name="Collen J."/>
            <person name="Dattolo E."/>
            <person name="De Paoli E."/>
            <person name="Dittami S."/>
            <person name="Maumus F."/>
            <person name="Michel G."/>
            <person name="Kersting A."/>
            <person name="Lauritano C."/>
            <person name="Lohaus R."/>
            <person name="Toepel M."/>
            <person name="Tonon T."/>
            <person name="Vanneste K."/>
            <person name="Amirebrahimi M."/>
            <person name="Brakel J."/>
            <person name="Bostroem C."/>
            <person name="Chovatia M."/>
            <person name="Grimwood J."/>
            <person name="Jenkins J.W."/>
            <person name="Jueterbock A."/>
            <person name="Mraz A."/>
            <person name="Stam W.T."/>
            <person name="Tice H."/>
            <person name="Bornberg-Bauer E."/>
            <person name="Green P.J."/>
            <person name="Pearson G.A."/>
            <person name="Procaccini G."/>
            <person name="Duarte C.M."/>
            <person name="Schmutz J."/>
            <person name="Reusch T.B.H."/>
            <person name="Van de Peer Y."/>
        </authorList>
    </citation>
    <scope>NUCLEOTIDE SEQUENCE [LARGE SCALE GENOMIC DNA]</scope>
    <source>
        <strain evidence="5">cv. Finnish</strain>
    </source>
</reference>
<comment type="subunit">
    <text evidence="2">Tetramer of two alpha and two beta subunits.</text>
</comment>
<dbReference type="InterPro" id="IPR000704">
    <property type="entry name" value="Casein_kinase_II_reg-sub"/>
</dbReference>
<feature type="compositionally biased region" description="Basic and acidic residues" evidence="3">
    <location>
        <begin position="55"/>
        <end position="64"/>
    </location>
</feature>
<dbReference type="SUPFAM" id="SSF57798">
    <property type="entry name" value="Casein kinase II beta subunit"/>
    <property type="match status" value="1"/>
</dbReference>
<evidence type="ECO:0000313" key="4">
    <source>
        <dbReference type="EMBL" id="KMZ58400.1"/>
    </source>
</evidence>
<proteinExistence type="inferred from homology"/>
<dbReference type="PANTHER" id="PTHR11740">
    <property type="entry name" value="CASEIN KINASE II SUBUNIT BETA"/>
    <property type="match status" value="1"/>
</dbReference>
<evidence type="ECO:0000256" key="2">
    <source>
        <dbReference type="RuleBase" id="RU361268"/>
    </source>
</evidence>
<dbReference type="AlphaFoldDB" id="A0A0K9NQZ3"/>
<dbReference type="STRING" id="29655.A0A0K9NQZ3"/>
<evidence type="ECO:0000256" key="1">
    <source>
        <dbReference type="ARBA" id="ARBA00006941"/>
    </source>
</evidence>
<dbReference type="Gene3D" id="2.20.25.20">
    <property type="match status" value="1"/>
</dbReference>
<feature type="region of interest" description="Disordered" evidence="3">
    <location>
        <begin position="27"/>
        <end position="89"/>
    </location>
</feature>
<feature type="compositionally biased region" description="Acidic residues" evidence="3">
    <location>
        <begin position="71"/>
        <end position="89"/>
    </location>
</feature>
<dbReference type="EMBL" id="LFYR01001945">
    <property type="protein sequence ID" value="KMZ58400.1"/>
    <property type="molecule type" value="Genomic_DNA"/>
</dbReference>
<accession>A0A0K9NQZ3</accession>